<evidence type="ECO:0000256" key="1">
    <source>
        <dbReference type="SAM" id="Coils"/>
    </source>
</evidence>
<feature type="transmembrane region" description="Helical" evidence="2">
    <location>
        <begin position="6"/>
        <end position="28"/>
    </location>
</feature>
<dbReference type="Proteomes" id="UP001321804">
    <property type="component" value="Chromosome"/>
</dbReference>
<proteinExistence type="predicted"/>
<dbReference type="EMBL" id="AP026801">
    <property type="protein sequence ID" value="BDR56869.1"/>
    <property type="molecule type" value="Genomic_DNA"/>
</dbReference>
<keyword evidence="1" id="KW-0175">Coiled coil</keyword>
<dbReference type="RefSeq" id="WP_317695427.1">
    <property type="nucleotide sequence ID" value="NZ_AP026801.1"/>
</dbReference>
<dbReference type="KEGG" id="xak:KIMC2_14310"/>
<keyword evidence="4" id="KW-1185">Reference proteome</keyword>
<evidence type="ECO:0000313" key="3">
    <source>
        <dbReference type="EMBL" id="BDR56869.1"/>
    </source>
</evidence>
<evidence type="ECO:0000313" key="4">
    <source>
        <dbReference type="Proteomes" id="UP001321804"/>
    </source>
</evidence>
<keyword evidence="2" id="KW-0472">Membrane</keyword>
<gene>
    <name evidence="3" type="ORF">KIMC2_14310</name>
</gene>
<keyword evidence="2" id="KW-0812">Transmembrane</keyword>
<organism evidence="3 4">
    <name type="scientific">Xylocopilactobacillus apis</name>
    <dbReference type="NCBI Taxonomy" id="2932183"/>
    <lineage>
        <taxon>Bacteria</taxon>
        <taxon>Bacillati</taxon>
        <taxon>Bacillota</taxon>
        <taxon>Bacilli</taxon>
        <taxon>Lactobacillales</taxon>
        <taxon>Lactobacillaceae</taxon>
        <taxon>Xylocopilactobacillus</taxon>
    </lineage>
</organism>
<keyword evidence="2" id="KW-1133">Transmembrane helix</keyword>
<evidence type="ECO:0008006" key="5">
    <source>
        <dbReference type="Google" id="ProtNLM"/>
    </source>
</evidence>
<evidence type="ECO:0000256" key="2">
    <source>
        <dbReference type="SAM" id="Phobius"/>
    </source>
</evidence>
<name>A0AAU9DMJ2_9LACO</name>
<dbReference type="AlphaFoldDB" id="A0AAU9DMJ2"/>
<sequence>MTGNDIVIAFISAGVAGLASFLVGKLNVSGVKEDAYSKSMPGLLKEVKDLSDERIQLKEEISNLHDQIHKQDQEISDLQKQVNFFRKRT</sequence>
<protein>
    <recommendedName>
        <fullName evidence="5">Holin</fullName>
    </recommendedName>
</protein>
<reference evidence="3 4" key="1">
    <citation type="journal article" date="2023" name="Microbiol. Spectr.">
        <title>Symbiosis of Carpenter Bees with Uncharacterized Lactic Acid Bacteria Showing NAD Auxotrophy.</title>
        <authorList>
            <person name="Kawasaki S."/>
            <person name="Ozawa K."/>
            <person name="Mori T."/>
            <person name="Yamamoto A."/>
            <person name="Ito M."/>
            <person name="Ohkuma M."/>
            <person name="Sakamoto M."/>
            <person name="Matsutani M."/>
        </authorList>
    </citation>
    <scope>NUCLEOTIDE SEQUENCE [LARGE SCALE GENOMIC DNA]</scope>
    <source>
        <strain evidence="3 4">KimC2</strain>
    </source>
</reference>
<accession>A0AAU9DMJ2</accession>
<feature type="coiled-coil region" evidence="1">
    <location>
        <begin position="40"/>
        <end position="88"/>
    </location>
</feature>